<keyword evidence="1 3" id="KW-0697">Rotamase</keyword>
<dbReference type="InterPro" id="IPR002130">
    <property type="entry name" value="Cyclophilin-type_PPIase_dom"/>
</dbReference>
<dbReference type="Proteomes" id="UP000551327">
    <property type="component" value="Unassembled WGS sequence"/>
</dbReference>
<keyword evidence="2 3" id="KW-0413">Isomerase</keyword>
<evidence type="ECO:0000256" key="2">
    <source>
        <dbReference type="ARBA" id="ARBA00023235"/>
    </source>
</evidence>
<evidence type="ECO:0000256" key="4">
    <source>
        <dbReference type="SAM" id="MobiDB-lite"/>
    </source>
</evidence>
<feature type="signal peptide" evidence="3">
    <location>
        <begin position="1"/>
        <end position="23"/>
    </location>
</feature>
<dbReference type="CDD" id="cd00317">
    <property type="entry name" value="cyclophilin"/>
    <property type="match status" value="1"/>
</dbReference>
<dbReference type="Gene3D" id="2.40.100.10">
    <property type="entry name" value="Cyclophilin-like"/>
    <property type="match status" value="1"/>
</dbReference>
<evidence type="ECO:0000256" key="1">
    <source>
        <dbReference type="ARBA" id="ARBA00023110"/>
    </source>
</evidence>
<reference evidence="6 7" key="1">
    <citation type="submission" date="2020-08" db="EMBL/GenBank/DDBJ databases">
        <title>The genome sequence of type strain Novosphingobium piscinae KCTC 42194.</title>
        <authorList>
            <person name="Liu Y."/>
        </authorList>
    </citation>
    <scope>NUCLEOTIDE SEQUENCE [LARGE SCALE GENOMIC DNA]</scope>
    <source>
        <strain evidence="6 7">KCTC 42194</strain>
    </source>
</reference>
<feature type="compositionally biased region" description="Low complexity" evidence="4">
    <location>
        <begin position="233"/>
        <end position="263"/>
    </location>
</feature>
<accession>A0A7X1KQ42</accession>
<organism evidence="6 7">
    <name type="scientific">Novosphingobium piscinae</name>
    <dbReference type="NCBI Taxonomy" id="1507448"/>
    <lineage>
        <taxon>Bacteria</taxon>
        <taxon>Pseudomonadati</taxon>
        <taxon>Pseudomonadota</taxon>
        <taxon>Alphaproteobacteria</taxon>
        <taxon>Sphingomonadales</taxon>
        <taxon>Sphingomonadaceae</taxon>
        <taxon>Novosphingobium</taxon>
    </lineage>
</organism>
<dbReference type="EC" id="5.2.1.8" evidence="3"/>
<comment type="caution">
    <text evidence="6">The sequence shown here is derived from an EMBL/GenBank/DDBJ whole genome shotgun (WGS) entry which is preliminary data.</text>
</comment>
<dbReference type="RefSeq" id="WP_185679242.1">
    <property type="nucleotide sequence ID" value="NZ_JACLAX010000008.1"/>
</dbReference>
<dbReference type="InterPro" id="IPR029000">
    <property type="entry name" value="Cyclophilin-like_dom_sf"/>
</dbReference>
<dbReference type="EMBL" id="JACLAX010000008">
    <property type="protein sequence ID" value="MBC2669374.1"/>
    <property type="molecule type" value="Genomic_DNA"/>
</dbReference>
<feature type="chain" id="PRO_5031601760" description="Peptidyl-prolyl cis-trans isomerase" evidence="3">
    <location>
        <begin position="24"/>
        <end position="263"/>
    </location>
</feature>
<evidence type="ECO:0000259" key="5">
    <source>
        <dbReference type="PROSITE" id="PS50072"/>
    </source>
</evidence>
<gene>
    <name evidence="6" type="ORF">H7F53_09485</name>
</gene>
<dbReference type="PANTHER" id="PTHR45625">
    <property type="entry name" value="PEPTIDYL-PROLYL CIS-TRANS ISOMERASE-RELATED"/>
    <property type="match status" value="1"/>
</dbReference>
<dbReference type="PROSITE" id="PS50072">
    <property type="entry name" value="CSA_PPIASE_2"/>
    <property type="match status" value="1"/>
</dbReference>
<comment type="similarity">
    <text evidence="3">Belongs to the cyclophilin-type PPIase family.</text>
</comment>
<evidence type="ECO:0000256" key="3">
    <source>
        <dbReference type="RuleBase" id="RU363019"/>
    </source>
</evidence>
<feature type="domain" description="PPIase cyclophilin-type" evidence="5">
    <location>
        <begin position="58"/>
        <end position="199"/>
    </location>
</feature>
<dbReference type="PRINTS" id="PR00153">
    <property type="entry name" value="CSAPPISMRASE"/>
</dbReference>
<comment type="catalytic activity">
    <reaction evidence="3">
        <text>[protein]-peptidylproline (omega=180) = [protein]-peptidylproline (omega=0)</text>
        <dbReference type="Rhea" id="RHEA:16237"/>
        <dbReference type="Rhea" id="RHEA-COMP:10747"/>
        <dbReference type="Rhea" id="RHEA-COMP:10748"/>
        <dbReference type="ChEBI" id="CHEBI:83833"/>
        <dbReference type="ChEBI" id="CHEBI:83834"/>
        <dbReference type="EC" id="5.2.1.8"/>
    </reaction>
</comment>
<evidence type="ECO:0000313" key="6">
    <source>
        <dbReference type="EMBL" id="MBC2669374.1"/>
    </source>
</evidence>
<feature type="region of interest" description="Disordered" evidence="4">
    <location>
        <begin position="198"/>
        <end position="263"/>
    </location>
</feature>
<keyword evidence="3" id="KW-0732">Signal</keyword>
<dbReference type="GO" id="GO:0003755">
    <property type="term" value="F:peptidyl-prolyl cis-trans isomerase activity"/>
    <property type="evidence" value="ECO:0007669"/>
    <property type="project" value="UniProtKB-UniRule"/>
</dbReference>
<dbReference type="Pfam" id="PF00160">
    <property type="entry name" value="Pro_isomerase"/>
    <property type="match status" value="1"/>
</dbReference>
<name>A0A7X1KQ42_9SPHN</name>
<dbReference type="SUPFAM" id="SSF50891">
    <property type="entry name" value="Cyclophilin-like"/>
    <property type="match status" value="1"/>
</dbReference>
<protein>
    <recommendedName>
        <fullName evidence="3">Peptidyl-prolyl cis-trans isomerase</fullName>
        <shortName evidence="3">PPIase</shortName>
        <ecNumber evidence="3">5.2.1.8</ecNumber>
    </recommendedName>
</protein>
<keyword evidence="7" id="KW-1185">Reference proteome</keyword>
<evidence type="ECO:0000313" key="7">
    <source>
        <dbReference type="Proteomes" id="UP000551327"/>
    </source>
</evidence>
<sequence length="263" mass="27367">MNRRTLYSALCVALVCGAAPALAKDPPPVAPPVLSAAVDNDPTHDPDNVLLLDLSNGGRVAIRLVPAWAPQHVERIKTLAKSGFYNGIIFHRVIDGFMAQTGDPTGTGQGGSQLPDLKAEFNAMPHVRGTVSMARTDQPDTANSQFFIVFYPRFALDRKYTNFGRVIAGMNHVDAVQRGEPPSNPTKILQASLASENKPQLLPPPVSAAPSLTASGLSGAAPSLLDAPRPVSPAAAAKTARPAAKPATAGRPAAIAAGAKPKP</sequence>
<dbReference type="AlphaFoldDB" id="A0A7X1KQ42"/>
<proteinExistence type="inferred from homology"/>
<dbReference type="InterPro" id="IPR044666">
    <property type="entry name" value="Cyclophilin_A-like"/>
</dbReference>
<dbReference type="PANTHER" id="PTHR45625:SF4">
    <property type="entry name" value="PEPTIDYLPROLYL ISOMERASE DOMAIN AND WD REPEAT-CONTAINING PROTEIN 1"/>
    <property type="match status" value="1"/>
</dbReference>
<comment type="function">
    <text evidence="3">PPIases accelerate the folding of proteins. It catalyzes the cis-trans isomerization of proline imidic peptide bonds in oligopeptides.</text>
</comment>